<comment type="caution">
    <text evidence="1">The sequence shown here is derived from an EMBL/GenBank/DDBJ whole genome shotgun (WGS) entry which is preliminary data.</text>
</comment>
<sequence length="186" mass="21428">MKSLFKIESLLLAFLVIQMMISCKNQKAKENDENFTGSSRRDDICNLLKKEDIQSVFEVSKELKIEQREEEKAICFYGWKAAGDEFLYYSVTLNFARGEKRTKSQIDALWKGQYDRLYHRHELQEVTHVGDKASWSKLGGGQLRVASHGFIFYISLSVTPSKDNPMNTKKMITKASSLAELVIDRM</sequence>
<dbReference type="PROSITE" id="PS51257">
    <property type="entry name" value="PROKAR_LIPOPROTEIN"/>
    <property type="match status" value="1"/>
</dbReference>
<gene>
    <name evidence="1" type="ORF">RBU60_03275</name>
</gene>
<proteinExistence type="predicted"/>
<dbReference type="EMBL" id="JAVHUL010000005">
    <property type="protein sequence ID" value="MDQ7916584.1"/>
    <property type="molecule type" value="Genomic_DNA"/>
</dbReference>
<protein>
    <recommendedName>
        <fullName evidence="3">Lipoprotein</fullName>
    </recommendedName>
</protein>
<accession>A0ABU1A128</accession>
<organism evidence="1 2">
    <name type="scientific">Mesonia profundi</name>
    <dbReference type="NCBI Taxonomy" id="3070998"/>
    <lineage>
        <taxon>Bacteria</taxon>
        <taxon>Pseudomonadati</taxon>
        <taxon>Bacteroidota</taxon>
        <taxon>Flavobacteriia</taxon>
        <taxon>Flavobacteriales</taxon>
        <taxon>Flavobacteriaceae</taxon>
        <taxon>Mesonia</taxon>
    </lineage>
</organism>
<dbReference type="RefSeq" id="WP_308863235.1">
    <property type="nucleotide sequence ID" value="NZ_JAVHUL010000005.1"/>
</dbReference>
<dbReference type="Proteomes" id="UP001230915">
    <property type="component" value="Unassembled WGS sequence"/>
</dbReference>
<name>A0ABU1A128_9FLAO</name>
<reference evidence="1 2" key="1">
    <citation type="submission" date="2023-08" db="EMBL/GenBank/DDBJ databases">
        <title>Mesonia sp. MT50, isolated from deep-sea sediment of the Mariana Trench.</title>
        <authorList>
            <person name="Fu H."/>
        </authorList>
    </citation>
    <scope>NUCLEOTIDE SEQUENCE [LARGE SCALE GENOMIC DNA]</scope>
    <source>
        <strain evidence="1 2">MT50</strain>
    </source>
</reference>
<evidence type="ECO:0000313" key="2">
    <source>
        <dbReference type="Proteomes" id="UP001230915"/>
    </source>
</evidence>
<evidence type="ECO:0008006" key="3">
    <source>
        <dbReference type="Google" id="ProtNLM"/>
    </source>
</evidence>
<keyword evidence="2" id="KW-1185">Reference proteome</keyword>
<evidence type="ECO:0000313" key="1">
    <source>
        <dbReference type="EMBL" id="MDQ7916584.1"/>
    </source>
</evidence>